<protein>
    <submittedName>
        <fullName evidence="2">Uncharacterized protein</fullName>
    </submittedName>
</protein>
<evidence type="ECO:0000313" key="2">
    <source>
        <dbReference type="EMBL" id="KAH3805077.1"/>
    </source>
</evidence>
<reference evidence="2" key="2">
    <citation type="submission" date="2020-11" db="EMBL/GenBank/DDBJ databases">
        <authorList>
            <person name="McCartney M.A."/>
            <person name="Auch B."/>
            <person name="Kono T."/>
            <person name="Mallez S."/>
            <person name="Becker A."/>
            <person name="Gohl D.M."/>
            <person name="Silverstein K.A.T."/>
            <person name="Koren S."/>
            <person name="Bechman K.B."/>
            <person name="Herman A."/>
            <person name="Abrahante J.E."/>
            <person name="Garbe J."/>
        </authorList>
    </citation>
    <scope>NUCLEOTIDE SEQUENCE</scope>
    <source>
        <strain evidence="2">Duluth1</strain>
        <tissue evidence="2">Whole animal</tissue>
    </source>
</reference>
<comment type="caution">
    <text evidence="2">The sequence shown here is derived from an EMBL/GenBank/DDBJ whole genome shotgun (WGS) entry which is preliminary data.</text>
</comment>
<dbReference type="Proteomes" id="UP000828390">
    <property type="component" value="Unassembled WGS sequence"/>
</dbReference>
<feature type="compositionally biased region" description="Basic and acidic residues" evidence="1">
    <location>
        <begin position="12"/>
        <end position="21"/>
    </location>
</feature>
<dbReference type="EMBL" id="JAIWYP010000006">
    <property type="protein sequence ID" value="KAH3805077.1"/>
    <property type="molecule type" value="Genomic_DNA"/>
</dbReference>
<proteinExistence type="predicted"/>
<evidence type="ECO:0000256" key="1">
    <source>
        <dbReference type="SAM" id="MobiDB-lite"/>
    </source>
</evidence>
<sequence length="70" mass="8056">MKTSQPNASVKADSDENRLTENAEVLNRSRTIRFNQTPVSFRTSPDQKLTTKVRYYLDSGERGSVQFECR</sequence>
<reference evidence="2" key="1">
    <citation type="journal article" date="2019" name="bioRxiv">
        <title>The Genome of the Zebra Mussel, Dreissena polymorpha: A Resource for Invasive Species Research.</title>
        <authorList>
            <person name="McCartney M.A."/>
            <person name="Auch B."/>
            <person name="Kono T."/>
            <person name="Mallez S."/>
            <person name="Zhang Y."/>
            <person name="Obille A."/>
            <person name="Becker A."/>
            <person name="Abrahante J.E."/>
            <person name="Garbe J."/>
            <person name="Badalamenti J.P."/>
            <person name="Herman A."/>
            <person name="Mangelson H."/>
            <person name="Liachko I."/>
            <person name="Sullivan S."/>
            <person name="Sone E.D."/>
            <person name="Koren S."/>
            <person name="Silverstein K.A.T."/>
            <person name="Beckman K.B."/>
            <person name="Gohl D.M."/>
        </authorList>
    </citation>
    <scope>NUCLEOTIDE SEQUENCE</scope>
    <source>
        <strain evidence="2">Duluth1</strain>
        <tissue evidence="2">Whole animal</tissue>
    </source>
</reference>
<accession>A0A9D4FV31</accession>
<feature type="region of interest" description="Disordered" evidence="1">
    <location>
        <begin position="1"/>
        <end position="21"/>
    </location>
</feature>
<organism evidence="2 3">
    <name type="scientific">Dreissena polymorpha</name>
    <name type="common">Zebra mussel</name>
    <name type="synonym">Mytilus polymorpha</name>
    <dbReference type="NCBI Taxonomy" id="45954"/>
    <lineage>
        <taxon>Eukaryota</taxon>
        <taxon>Metazoa</taxon>
        <taxon>Spiralia</taxon>
        <taxon>Lophotrochozoa</taxon>
        <taxon>Mollusca</taxon>
        <taxon>Bivalvia</taxon>
        <taxon>Autobranchia</taxon>
        <taxon>Heteroconchia</taxon>
        <taxon>Euheterodonta</taxon>
        <taxon>Imparidentia</taxon>
        <taxon>Neoheterodontei</taxon>
        <taxon>Myida</taxon>
        <taxon>Dreissenoidea</taxon>
        <taxon>Dreissenidae</taxon>
        <taxon>Dreissena</taxon>
    </lineage>
</organism>
<evidence type="ECO:0000313" key="3">
    <source>
        <dbReference type="Proteomes" id="UP000828390"/>
    </source>
</evidence>
<gene>
    <name evidence="2" type="ORF">DPMN_133374</name>
</gene>
<name>A0A9D4FV31_DREPO</name>
<dbReference type="AlphaFoldDB" id="A0A9D4FV31"/>
<keyword evidence="3" id="KW-1185">Reference proteome</keyword>